<keyword evidence="3" id="KW-1185">Reference proteome</keyword>
<name>A0AAV3Q8V7_LITER</name>
<dbReference type="GO" id="GO:0043625">
    <property type="term" value="C:delta DNA polymerase complex"/>
    <property type="evidence" value="ECO:0007669"/>
    <property type="project" value="TreeGrafter"/>
</dbReference>
<dbReference type="GO" id="GO:0003887">
    <property type="term" value="F:DNA-directed DNA polymerase activity"/>
    <property type="evidence" value="ECO:0007669"/>
    <property type="project" value="UniProtKB-KW"/>
</dbReference>
<evidence type="ECO:0000256" key="1">
    <source>
        <dbReference type="SAM" id="MobiDB-lite"/>
    </source>
</evidence>
<feature type="region of interest" description="Disordered" evidence="1">
    <location>
        <begin position="1"/>
        <end position="61"/>
    </location>
</feature>
<dbReference type="GO" id="GO:0006261">
    <property type="term" value="P:DNA-templated DNA replication"/>
    <property type="evidence" value="ECO:0007669"/>
    <property type="project" value="TreeGrafter"/>
</dbReference>
<dbReference type="AlphaFoldDB" id="A0AAV3Q8V7"/>
<keyword evidence="2" id="KW-0239">DNA-directed DNA polymerase</keyword>
<sequence>MSTSSSKSDMKGFYKQKKSGGITKSKGNSTPKHSATCGSEAAQPPALVTSRGTPDLKDNYDDNEEMLRQFDMNMAYGPCLGMSRLDRWERAVALGLNPPETIEHLLKLSDVRLGCLWDGRV</sequence>
<evidence type="ECO:0000313" key="2">
    <source>
        <dbReference type="EMBL" id="GAA0160492.1"/>
    </source>
</evidence>
<dbReference type="PANTHER" id="PTHR14303:SF0">
    <property type="entry name" value="DNA POLYMERASE DELTA SUBUNIT 4"/>
    <property type="match status" value="1"/>
</dbReference>
<accession>A0AAV3Q8V7</accession>
<protein>
    <submittedName>
        <fullName evidence="2">DNA-directed DNA polymerase</fullName>
    </submittedName>
</protein>
<dbReference type="Pfam" id="PF04081">
    <property type="entry name" value="DNA_pol_delta_4"/>
    <property type="match status" value="1"/>
</dbReference>
<comment type="caution">
    <text evidence="2">The sequence shown here is derived from an EMBL/GenBank/DDBJ whole genome shotgun (WGS) entry which is preliminary data.</text>
</comment>
<dbReference type="Proteomes" id="UP001454036">
    <property type="component" value="Unassembled WGS sequence"/>
</dbReference>
<keyword evidence="2" id="KW-0808">Transferase</keyword>
<feature type="compositionally biased region" description="Polar residues" evidence="1">
    <location>
        <begin position="25"/>
        <end position="37"/>
    </location>
</feature>
<proteinExistence type="predicted"/>
<dbReference type="GO" id="GO:0000731">
    <property type="term" value="P:DNA synthesis involved in DNA repair"/>
    <property type="evidence" value="ECO:0007669"/>
    <property type="project" value="InterPro"/>
</dbReference>
<organism evidence="2 3">
    <name type="scientific">Lithospermum erythrorhizon</name>
    <name type="common">Purple gromwell</name>
    <name type="synonym">Lithospermum officinale var. erythrorhizon</name>
    <dbReference type="NCBI Taxonomy" id="34254"/>
    <lineage>
        <taxon>Eukaryota</taxon>
        <taxon>Viridiplantae</taxon>
        <taxon>Streptophyta</taxon>
        <taxon>Embryophyta</taxon>
        <taxon>Tracheophyta</taxon>
        <taxon>Spermatophyta</taxon>
        <taxon>Magnoliopsida</taxon>
        <taxon>eudicotyledons</taxon>
        <taxon>Gunneridae</taxon>
        <taxon>Pentapetalae</taxon>
        <taxon>asterids</taxon>
        <taxon>lamiids</taxon>
        <taxon>Boraginales</taxon>
        <taxon>Boraginaceae</taxon>
        <taxon>Boraginoideae</taxon>
        <taxon>Lithospermeae</taxon>
        <taxon>Lithospermum</taxon>
    </lineage>
</organism>
<dbReference type="InterPro" id="IPR007218">
    <property type="entry name" value="DNA_pol_delta_4"/>
</dbReference>
<gene>
    <name evidence="2" type="ORF">LIER_17035</name>
</gene>
<dbReference type="EMBL" id="BAABME010003899">
    <property type="protein sequence ID" value="GAA0160492.1"/>
    <property type="molecule type" value="Genomic_DNA"/>
</dbReference>
<reference evidence="2 3" key="1">
    <citation type="submission" date="2024-01" db="EMBL/GenBank/DDBJ databases">
        <title>The complete chloroplast genome sequence of Lithospermum erythrorhizon: insights into the phylogenetic relationship among Boraginaceae species and the maternal lineages of purple gromwells.</title>
        <authorList>
            <person name="Okada T."/>
            <person name="Watanabe K."/>
        </authorList>
    </citation>
    <scope>NUCLEOTIDE SEQUENCE [LARGE SCALE GENOMIC DNA]</scope>
</reference>
<keyword evidence="2" id="KW-0548">Nucleotidyltransferase</keyword>
<dbReference type="PANTHER" id="PTHR14303">
    <property type="entry name" value="DNA POLYMERASE DELTA SUBUNIT 4"/>
    <property type="match status" value="1"/>
</dbReference>
<evidence type="ECO:0000313" key="3">
    <source>
        <dbReference type="Proteomes" id="UP001454036"/>
    </source>
</evidence>